<gene>
    <name evidence="16" type="ORF">SAMN05421872_106247</name>
</gene>
<evidence type="ECO:0000256" key="11">
    <source>
        <dbReference type="ARBA" id="ARBA00022989"/>
    </source>
</evidence>
<keyword evidence="12" id="KW-0902">Two-component regulatory system</keyword>
<dbReference type="SMART" id="SM00387">
    <property type="entry name" value="HATPase_c"/>
    <property type="match status" value="1"/>
</dbReference>
<dbReference type="GO" id="GO:0005524">
    <property type="term" value="F:ATP binding"/>
    <property type="evidence" value="ECO:0007669"/>
    <property type="project" value="UniProtKB-KW"/>
</dbReference>
<dbReference type="Pfam" id="PF05231">
    <property type="entry name" value="MASE1"/>
    <property type="match status" value="1"/>
</dbReference>
<dbReference type="EMBL" id="FMZM01000006">
    <property type="protein sequence ID" value="SDD19303.1"/>
    <property type="molecule type" value="Genomic_DNA"/>
</dbReference>
<dbReference type="Gene3D" id="1.10.287.130">
    <property type="match status" value="1"/>
</dbReference>
<dbReference type="EC" id="2.7.13.3" evidence="3"/>
<evidence type="ECO:0000256" key="9">
    <source>
        <dbReference type="ARBA" id="ARBA00022777"/>
    </source>
</evidence>
<evidence type="ECO:0000256" key="6">
    <source>
        <dbReference type="ARBA" id="ARBA00022679"/>
    </source>
</evidence>
<dbReference type="InterPro" id="IPR050351">
    <property type="entry name" value="BphY/WalK/GraS-like"/>
</dbReference>
<protein>
    <recommendedName>
        <fullName evidence="14">Sensor-like histidine kinase SenX3</fullName>
        <ecNumber evidence="3">2.7.13.3</ecNumber>
    </recommendedName>
</protein>
<dbReference type="SUPFAM" id="SSF55785">
    <property type="entry name" value="PYP-like sensor domain (PAS domain)"/>
    <property type="match status" value="1"/>
</dbReference>
<reference evidence="16 17" key="1">
    <citation type="submission" date="2016-10" db="EMBL/GenBank/DDBJ databases">
        <authorList>
            <person name="de Groot N.N."/>
        </authorList>
    </citation>
    <scope>NUCLEOTIDE SEQUENCE [LARGE SCALE GENOMIC DNA]</scope>
    <source>
        <strain evidence="16 17">CGMCC 4.6858</strain>
    </source>
</reference>
<dbReference type="PANTHER" id="PTHR42878:SF7">
    <property type="entry name" value="SENSOR HISTIDINE KINASE GLRK"/>
    <property type="match status" value="1"/>
</dbReference>
<keyword evidence="9 16" id="KW-0418">Kinase</keyword>
<proteinExistence type="predicted"/>
<comment type="subcellular location">
    <subcellularLocation>
        <location evidence="2">Cell membrane</location>
        <topology evidence="2">Multi-pass membrane protein</topology>
    </subcellularLocation>
</comment>
<dbReference type="AlphaFoldDB" id="A0A1G6SR40"/>
<keyword evidence="17" id="KW-1185">Reference proteome</keyword>
<dbReference type="Gene3D" id="3.30.565.10">
    <property type="entry name" value="Histidine kinase-like ATPase, C-terminal domain"/>
    <property type="match status" value="1"/>
</dbReference>
<evidence type="ECO:0000256" key="2">
    <source>
        <dbReference type="ARBA" id="ARBA00004651"/>
    </source>
</evidence>
<dbReference type="SUPFAM" id="SSF47384">
    <property type="entry name" value="Homodimeric domain of signal transducing histidine kinase"/>
    <property type="match status" value="1"/>
</dbReference>
<evidence type="ECO:0000259" key="15">
    <source>
        <dbReference type="PROSITE" id="PS50109"/>
    </source>
</evidence>
<dbReference type="Pfam" id="PF00512">
    <property type="entry name" value="HisKA"/>
    <property type="match status" value="1"/>
</dbReference>
<comment type="catalytic activity">
    <reaction evidence="1">
        <text>ATP + protein L-histidine = ADP + protein N-phospho-L-histidine.</text>
        <dbReference type="EC" id="2.7.13.3"/>
    </reaction>
</comment>
<keyword evidence="11" id="KW-1133">Transmembrane helix</keyword>
<organism evidence="16 17">
    <name type="scientific">Nocardioides lianchengensis</name>
    <dbReference type="NCBI Taxonomy" id="1045774"/>
    <lineage>
        <taxon>Bacteria</taxon>
        <taxon>Bacillati</taxon>
        <taxon>Actinomycetota</taxon>
        <taxon>Actinomycetes</taxon>
        <taxon>Propionibacteriales</taxon>
        <taxon>Nocardioidaceae</taxon>
        <taxon>Nocardioides</taxon>
    </lineage>
</organism>
<evidence type="ECO:0000256" key="5">
    <source>
        <dbReference type="ARBA" id="ARBA00022553"/>
    </source>
</evidence>
<evidence type="ECO:0000313" key="16">
    <source>
        <dbReference type="EMBL" id="SDD19303.1"/>
    </source>
</evidence>
<dbReference type="GO" id="GO:0007234">
    <property type="term" value="P:osmosensory signaling via phosphorelay pathway"/>
    <property type="evidence" value="ECO:0007669"/>
    <property type="project" value="TreeGrafter"/>
</dbReference>
<evidence type="ECO:0000256" key="13">
    <source>
        <dbReference type="ARBA" id="ARBA00023136"/>
    </source>
</evidence>
<dbReference type="SUPFAM" id="SSF55874">
    <property type="entry name" value="ATPase domain of HSP90 chaperone/DNA topoisomerase II/histidine kinase"/>
    <property type="match status" value="1"/>
</dbReference>
<evidence type="ECO:0000256" key="12">
    <source>
        <dbReference type="ARBA" id="ARBA00023012"/>
    </source>
</evidence>
<evidence type="ECO:0000313" key="17">
    <source>
        <dbReference type="Proteomes" id="UP000199034"/>
    </source>
</evidence>
<keyword evidence="4" id="KW-1003">Cell membrane</keyword>
<dbReference type="CDD" id="cd00075">
    <property type="entry name" value="HATPase"/>
    <property type="match status" value="1"/>
</dbReference>
<dbReference type="PRINTS" id="PR00344">
    <property type="entry name" value="BCTRLSENSOR"/>
</dbReference>
<evidence type="ECO:0000256" key="10">
    <source>
        <dbReference type="ARBA" id="ARBA00022840"/>
    </source>
</evidence>
<dbReference type="InterPro" id="IPR036097">
    <property type="entry name" value="HisK_dim/P_sf"/>
</dbReference>
<dbReference type="InterPro" id="IPR035965">
    <property type="entry name" value="PAS-like_dom_sf"/>
</dbReference>
<dbReference type="Proteomes" id="UP000199034">
    <property type="component" value="Unassembled WGS sequence"/>
</dbReference>
<name>A0A1G6SR40_9ACTN</name>
<dbReference type="GO" id="GO:0000155">
    <property type="term" value="F:phosphorelay sensor kinase activity"/>
    <property type="evidence" value="ECO:0007669"/>
    <property type="project" value="InterPro"/>
</dbReference>
<evidence type="ECO:0000256" key="3">
    <source>
        <dbReference type="ARBA" id="ARBA00012438"/>
    </source>
</evidence>
<evidence type="ECO:0000256" key="1">
    <source>
        <dbReference type="ARBA" id="ARBA00000085"/>
    </source>
</evidence>
<dbReference type="InterPro" id="IPR036890">
    <property type="entry name" value="HATPase_C_sf"/>
</dbReference>
<keyword evidence="5" id="KW-0597">Phosphoprotein</keyword>
<dbReference type="Pfam" id="PF02518">
    <property type="entry name" value="HATPase_c"/>
    <property type="match status" value="1"/>
</dbReference>
<dbReference type="InterPro" id="IPR004358">
    <property type="entry name" value="Sig_transdc_His_kin-like_C"/>
</dbReference>
<dbReference type="GO" id="GO:0005886">
    <property type="term" value="C:plasma membrane"/>
    <property type="evidence" value="ECO:0007669"/>
    <property type="project" value="UniProtKB-SubCell"/>
</dbReference>
<dbReference type="SMART" id="SM00388">
    <property type="entry name" value="HisKA"/>
    <property type="match status" value="1"/>
</dbReference>
<dbReference type="STRING" id="1045774.SAMN05421872_106247"/>
<dbReference type="InterPro" id="IPR007895">
    <property type="entry name" value="MASE1"/>
</dbReference>
<evidence type="ECO:0000256" key="14">
    <source>
        <dbReference type="ARBA" id="ARBA00039401"/>
    </source>
</evidence>
<sequence>MPAHARLPAWATRCGFLAAYVAMAFAGRATIIDGQALSLVWPAAGIAVLWFLRPRKQQEWVLDVALLALATLAVNRLTGATLELALIAVVANVGQAAVAAHVLRRRTPELWGVGGRTTFSTTVGLSALLTAALAGSLVGTSAGSLGLALFTDLAGWQSSLLWWGRNLTGILAVTCLVHLVAHRLRFGPELTPAASVRTWSRVPELAMLVVLSLAGYLSAFLQHGMPIAFPLLGLSAWVGLRFSPVVAVAHSIGCGTVAVTLTLHDSGPFTAVGNLEVEAALTQLFVAAVVVVALSLATIRQEREVALARLRWTENVSTARAELWRAVAESTAEGLVVVSADGSIATANDAARALMSRSRTGPVSRVQDLDLLDLDGHRLDARHHPLLSAGADESVGAHDLVVVNADHTARFLSATATGLANIAPYGEGPGAVLLLRDVSEERERRDQLADFASVVAHDLRNPLTALRGWLDIGRDLAGDDPVDPPELQLALGRALEASVRMGALIDDLLADARSEGQQIEPEVLDLLPLVRDAAALHGIADEVVAAHVPAVLADPAMVRQLLHNLVGNAVKYVEPGVVPRIVVAGHAEDGHVVVDISDNGIGVPADQREAIFDKFHRAHAQRAEFSGTGLGLSICRTIVARHGGTIAVLDGPGGAGSTFRITLPAAPADVPAAITAEVTAEVRRLRVSA</sequence>
<keyword evidence="7" id="KW-0812">Transmembrane</keyword>
<keyword evidence="6" id="KW-0808">Transferase</keyword>
<dbReference type="GO" id="GO:0030295">
    <property type="term" value="F:protein kinase activator activity"/>
    <property type="evidence" value="ECO:0007669"/>
    <property type="project" value="TreeGrafter"/>
</dbReference>
<evidence type="ECO:0000256" key="7">
    <source>
        <dbReference type="ARBA" id="ARBA00022692"/>
    </source>
</evidence>
<dbReference type="InterPro" id="IPR003661">
    <property type="entry name" value="HisK_dim/P_dom"/>
</dbReference>
<keyword evidence="13" id="KW-0472">Membrane</keyword>
<dbReference type="InterPro" id="IPR003594">
    <property type="entry name" value="HATPase_dom"/>
</dbReference>
<dbReference type="OrthoDB" id="5241402at2"/>
<evidence type="ECO:0000256" key="8">
    <source>
        <dbReference type="ARBA" id="ARBA00022741"/>
    </source>
</evidence>
<dbReference type="Gene3D" id="3.30.450.20">
    <property type="entry name" value="PAS domain"/>
    <property type="match status" value="1"/>
</dbReference>
<dbReference type="PROSITE" id="PS50109">
    <property type="entry name" value="HIS_KIN"/>
    <property type="match status" value="1"/>
</dbReference>
<dbReference type="CDD" id="cd00082">
    <property type="entry name" value="HisKA"/>
    <property type="match status" value="1"/>
</dbReference>
<feature type="domain" description="Histidine kinase" evidence="15">
    <location>
        <begin position="454"/>
        <end position="667"/>
    </location>
</feature>
<dbReference type="InterPro" id="IPR005467">
    <property type="entry name" value="His_kinase_dom"/>
</dbReference>
<keyword evidence="8" id="KW-0547">Nucleotide-binding</keyword>
<evidence type="ECO:0000256" key="4">
    <source>
        <dbReference type="ARBA" id="ARBA00022475"/>
    </source>
</evidence>
<accession>A0A1G6SR40</accession>
<dbReference type="RefSeq" id="WP_090856333.1">
    <property type="nucleotide sequence ID" value="NZ_FMZM01000006.1"/>
</dbReference>
<dbReference type="PANTHER" id="PTHR42878">
    <property type="entry name" value="TWO-COMPONENT HISTIDINE KINASE"/>
    <property type="match status" value="1"/>
</dbReference>
<dbReference type="GO" id="GO:0000156">
    <property type="term" value="F:phosphorelay response regulator activity"/>
    <property type="evidence" value="ECO:0007669"/>
    <property type="project" value="TreeGrafter"/>
</dbReference>
<keyword evidence="10" id="KW-0067">ATP-binding</keyword>